<feature type="transmembrane region" description="Helical" evidence="1">
    <location>
        <begin position="51"/>
        <end position="76"/>
    </location>
</feature>
<organism evidence="2">
    <name type="scientific">viral metagenome</name>
    <dbReference type="NCBI Taxonomy" id="1070528"/>
    <lineage>
        <taxon>unclassified sequences</taxon>
        <taxon>metagenomes</taxon>
        <taxon>organismal metagenomes</taxon>
    </lineage>
</organism>
<evidence type="ECO:0000256" key="1">
    <source>
        <dbReference type="SAM" id="Phobius"/>
    </source>
</evidence>
<keyword evidence="1" id="KW-0812">Transmembrane</keyword>
<reference evidence="2" key="1">
    <citation type="journal article" date="2020" name="Nature">
        <title>Giant virus diversity and host interactions through global metagenomics.</title>
        <authorList>
            <person name="Schulz F."/>
            <person name="Roux S."/>
            <person name="Paez-Espino D."/>
            <person name="Jungbluth S."/>
            <person name="Walsh D.A."/>
            <person name="Denef V.J."/>
            <person name="McMahon K.D."/>
            <person name="Konstantinidis K.T."/>
            <person name="Eloe-Fadrosh E.A."/>
            <person name="Kyrpides N.C."/>
            <person name="Woyke T."/>
        </authorList>
    </citation>
    <scope>NUCLEOTIDE SEQUENCE</scope>
    <source>
        <strain evidence="2">GVMAG-M-3300023174-75</strain>
    </source>
</reference>
<keyword evidence="1" id="KW-0472">Membrane</keyword>
<accession>A0A6C0DXU0</accession>
<protein>
    <submittedName>
        <fullName evidence="2">Uncharacterized protein</fullName>
    </submittedName>
</protein>
<dbReference type="AlphaFoldDB" id="A0A6C0DXU0"/>
<keyword evidence="1" id="KW-1133">Transmembrane helix</keyword>
<proteinExistence type="predicted"/>
<name>A0A6C0DXU0_9ZZZZ</name>
<sequence length="81" mass="9581">MLRLFVVNNIMLVSLVLFLILFATILATKPTIMFDKNGKPRDFGIGYKNKTILPFWLMVIIIAIMSYFFVLCYINFKKYKY</sequence>
<dbReference type="EMBL" id="MN739686">
    <property type="protein sequence ID" value="QHT21133.1"/>
    <property type="molecule type" value="Genomic_DNA"/>
</dbReference>
<evidence type="ECO:0000313" key="2">
    <source>
        <dbReference type="EMBL" id="QHT21133.1"/>
    </source>
</evidence>